<proteinExistence type="predicted"/>
<evidence type="ECO:0000313" key="3">
    <source>
        <dbReference type="EMBL" id="KAF0899250.1"/>
    </source>
</evidence>
<accession>A0A6G1CGJ1</accession>
<keyword evidence="4" id="KW-1185">Reference proteome</keyword>
<dbReference type="Pfam" id="PF17766">
    <property type="entry name" value="fn3_6"/>
    <property type="match status" value="1"/>
</dbReference>
<dbReference type="InterPro" id="IPR011009">
    <property type="entry name" value="Kinase-like_dom_sf"/>
</dbReference>
<name>A0A6G1CGJ1_9ORYZ</name>
<feature type="domain" description="Subtilisin-like protease fibronectin type-III" evidence="2">
    <location>
        <begin position="33"/>
        <end position="84"/>
    </location>
</feature>
<dbReference type="OrthoDB" id="640735at2759"/>
<feature type="region of interest" description="Disordered" evidence="1">
    <location>
        <begin position="128"/>
        <end position="164"/>
    </location>
</feature>
<evidence type="ECO:0000313" key="4">
    <source>
        <dbReference type="Proteomes" id="UP000479710"/>
    </source>
</evidence>
<evidence type="ECO:0000259" key="2">
    <source>
        <dbReference type="Pfam" id="PF17766"/>
    </source>
</evidence>
<protein>
    <recommendedName>
        <fullName evidence="2">Subtilisin-like protease fibronectin type-III domain-containing protein</fullName>
    </recommendedName>
</protein>
<dbReference type="Gene3D" id="2.60.40.2310">
    <property type="match status" value="1"/>
</dbReference>
<dbReference type="EMBL" id="SPHZ02000009">
    <property type="protein sequence ID" value="KAF0899250.1"/>
    <property type="molecule type" value="Genomic_DNA"/>
</dbReference>
<organism evidence="3 4">
    <name type="scientific">Oryza meyeriana var. granulata</name>
    <dbReference type="NCBI Taxonomy" id="110450"/>
    <lineage>
        <taxon>Eukaryota</taxon>
        <taxon>Viridiplantae</taxon>
        <taxon>Streptophyta</taxon>
        <taxon>Embryophyta</taxon>
        <taxon>Tracheophyta</taxon>
        <taxon>Spermatophyta</taxon>
        <taxon>Magnoliopsida</taxon>
        <taxon>Liliopsida</taxon>
        <taxon>Poales</taxon>
        <taxon>Poaceae</taxon>
        <taxon>BOP clade</taxon>
        <taxon>Oryzoideae</taxon>
        <taxon>Oryzeae</taxon>
        <taxon>Oryzinae</taxon>
        <taxon>Oryza</taxon>
        <taxon>Oryza meyeriana</taxon>
    </lineage>
</organism>
<feature type="compositionally biased region" description="Low complexity" evidence="1">
    <location>
        <begin position="153"/>
        <end position="164"/>
    </location>
</feature>
<gene>
    <name evidence="3" type="ORF">E2562_015907</name>
</gene>
<comment type="caution">
    <text evidence="3">The sequence shown here is derived from an EMBL/GenBank/DDBJ whole genome shotgun (WGS) entry which is preliminary data.</text>
</comment>
<evidence type="ECO:0000256" key="1">
    <source>
        <dbReference type="SAM" id="MobiDB-lite"/>
    </source>
</evidence>
<dbReference type="SUPFAM" id="SSF56112">
    <property type="entry name" value="Protein kinase-like (PK-like)"/>
    <property type="match status" value="1"/>
</dbReference>
<dbReference type="Proteomes" id="UP000479710">
    <property type="component" value="Unassembled WGS sequence"/>
</dbReference>
<dbReference type="InterPro" id="IPR041469">
    <property type="entry name" value="Subtilisin-like_FN3"/>
</dbReference>
<dbReference type="AlphaFoldDB" id="A0A6G1CGJ1"/>
<sequence>MITRLGTKPAPFMAAFSSKGPNTMTPDITAPGDLNYPSITVINLTSAAAVKHTVKNVGKPGAYKANVTSPAGMGVAVNPDVLALFGFCFDATMLALVYEYMDNGALDAYMFDRCPAIAVPTLRGIANRRRERPSVPPRGVQAQDRPLRCRGLPSCPSTSSSTAA</sequence>
<reference evidence="3 4" key="1">
    <citation type="submission" date="2019-11" db="EMBL/GenBank/DDBJ databases">
        <title>Whole genome sequence of Oryza granulata.</title>
        <authorList>
            <person name="Li W."/>
        </authorList>
    </citation>
    <scope>NUCLEOTIDE SEQUENCE [LARGE SCALE GENOMIC DNA]</scope>
    <source>
        <strain evidence="4">cv. Menghai</strain>
        <tissue evidence="3">Leaf</tissue>
    </source>
</reference>